<proteinExistence type="predicted"/>
<organism evidence="2 3">
    <name type="scientific">Fusarium oxysporum f. sp. cubense</name>
    <dbReference type="NCBI Taxonomy" id="61366"/>
    <lineage>
        <taxon>Eukaryota</taxon>
        <taxon>Fungi</taxon>
        <taxon>Dikarya</taxon>
        <taxon>Ascomycota</taxon>
        <taxon>Pezizomycotina</taxon>
        <taxon>Sordariomycetes</taxon>
        <taxon>Hypocreomycetidae</taxon>
        <taxon>Hypocreales</taxon>
        <taxon>Nectriaceae</taxon>
        <taxon>Fusarium</taxon>
        <taxon>Fusarium oxysporum species complex</taxon>
    </lineage>
</organism>
<sequence>MYLTSAIDKRYLWADALCVTHHDPKAASEQLRSMGAIYVNAVATINATDGDSRSGVPGLKGISNPRGLSQNVIPFGDERLILRNTSFLDEMIFFPTQRQPYYQRGRTCQEYALAKRKIIFNNLEIHWVCSCSLRHEELTLFTEIDNELHLQSNIVMDGFPDDSSLRRYLDEYNQRSLSFEEDTLPALSSLLSVFSRSFECGFLYGIPEMFFEHSLCWRASGTKGLQRRTASSRPIESRFESSDLPSWSWLGWKGSIFTRSQTGIRVDSN</sequence>
<evidence type="ECO:0000313" key="2">
    <source>
        <dbReference type="EMBL" id="TVY63375.1"/>
    </source>
</evidence>
<comment type="caution">
    <text evidence="2">The sequence shown here is derived from an EMBL/GenBank/DDBJ whole genome shotgun (WGS) entry which is preliminary data.</text>
</comment>
<evidence type="ECO:0000259" key="1">
    <source>
        <dbReference type="Pfam" id="PF06985"/>
    </source>
</evidence>
<evidence type="ECO:0000313" key="3">
    <source>
        <dbReference type="Proteomes" id="UP000320707"/>
    </source>
</evidence>
<dbReference type="InterPro" id="IPR010730">
    <property type="entry name" value="HET"/>
</dbReference>
<dbReference type="AlphaFoldDB" id="A0A559KTU2"/>
<dbReference type="Proteomes" id="UP000320707">
    <property type="component" value="Unassembled WGS sequence"/>
</dbReference>
<feature type="domain" description="Heterokaryon incompatibility" evidence="1">
    <location>
        <begin position="5"/>
        <end position="110"/>
    </location>
</feature>
<protein>
    <recommendedName>
        <fullName evidence="1">Heterokaryon incompatibility domain-containing protein</fullName>
    </recommendedName>
</protein>
<dbReference type="PANTHER" id="PTHR33112:SF16">
    <property type="entry name" value="HETEROKARYON INCOMPATIBILITY DOMAIN-CONTAINING PROTEIN"/>
    <property type="match status" value="1"/>
</dbReference>
<name>A0A559KTU2_FUSOC</name>
<reference evidence="2 3" key="1">
    <citation type="journal article" date="2019" name="Microbiol. Resour. Announc.">
        <title>High-quality draft genome sequence of Fusarium oxysporum f. sp. cubense strain 160527, a causal agent of Panama disease.</title>
        <authorList>
            <person name="Asai S."/>
            <person name="Ayukawa Y."/>
            <person name="Gan P."/>
            <person name="Masuda S."/>
            <person name="Komatsu K."/>
            <person name="Shirasu K."/>
            <person name="Arie T."/>
        </authorList>
    </citation>
    <scope>NUCLEOTIDE SEQUENCE [LARGE SCALE GENOMIC DNA]</scope>
    <source>
        <strain evidence="2 3">160527</strain>
    </source>
</reference>
<dbReference type="EMBL" id="SRMI01000009">
    <property type="protein sequence ID" value="TVY63375.1"/>
    <property type="molecule type" value="Genomic_DNA"/>
</dbReference>
<dbReference type="PANTHER" id="PTHR33112">
    <property type="entry name" value="DOMAIN PROTEIN, PUTATIVE-RELATED"/>
    <property type="match status" value="1"/>
</dbReference>
<gene>
    <name evidence="2" type="ORF">Focb16_v015259</name>
</gene>
<dbReference type="Pfam" id="PF06985">
    <property type="entry name" value="HET"/>
    <property type="match status" value="1"/>
</dbReference>
<accession>A0A559KTU2</accession>